<dbReference type="Proteomes" id="UP000076154">
    <property type="component" value="Unassembled WGS sequence"/>
</dbReference>
<proteinExistence type="predicted"/>
<protein>
    <submittedName>
        <fullName evidence="1">Uncharacterized protein</fullName>
    </submittedName>
</protein>
<evidence type="ECO:0000313" key="1">
    <source>
        <dbReference type="EMBL" id="RDB22189.1"/>
    </source>
</evidence>
<accession>A0A369JJ08</accession>
<sequence>MLMSELSTQDIFMFAQTCRFNRAAVDAYMRRAFNFERWITPFFPSGTASHFRHLQAATGALITGRAALQFFERSRLSCTVLDVAVHRKFLLSVGNWLQTNDFIFQKSVCGASSWSDAAKRCLEAVLTDEHLYLLFEPSVAGVMEFKNPNSGLTAKLIAVFECPLAYVLDYHSTVAMNFLSHTEAVCLYPQMTLIWQTGARFWYRGAHQDLDILTYERDGWLIEEYPPTKYDARELLQQRTVGDAFCWTIDLRFPYQPTYPSYANSWLASDWLIDFRIFYHVVESPHLLYSYVVWVGGGDQRASDVVASYASNDTNTSMDINFAEYMSTYYVFIEEHGYHRL</sequence>
<organism evidence="1 2">
    <name type="scientific">Hypsizygus marmoreus</name>
    <name type="common">White beech mushroom</name>
    <name type="synonym">Agaricus marmoreus</name>
    <dbReference type="NCBI Taxonomy" id="39966"/>
    <lineage>
        <taxon>Eukaryota</taxon>
        <taxon>Fungi</taxon>
        <taxon>Dikarya</taxon>
        <taxon>Basidiomycota</taxon>
        <taxon>Agaricomycotina</taxon>
        <taxon>Agaricomycetes</taxon>
        <taxon>Agaricomycetidae</taxon>
        <taxon>Agaricales</taxon>
        <taxon>Tricholomatineae</taxon>
        <taxon>Lyophyllaceae</taxon>
        <taxon>Hypsizygus</taxon>
    </lineage>
</organism>
<reference evidence="1" key="1">
    <citation type="submission" date="2018-04" db="EMBL/GenBank/DDBJ databases">
        <title>Whole genome sequencing of Hypsizygus marmoreus.</title>
        <authorList>
            <person name="Choi I.-G."/>
            <person name="Min B."/>
            <person name="Kim J.-G."/>
            <person name="Kim S."/>
            <person name="Oh Y.-L."/>
            <person name="Kong W.-S."/>
            <person name="Park H."/>
            <person name="Jeong J."/>
            <person name="Song E.-S."/>
        </authorList>
    </citation>
    <scope>NUCLEOTIDE SEQUENCE [LARGE SCALE GENOMIC DNA]</scope>
    <source>
        <strain evidence="1">51987-8</strain>
    </source>
</reference>
<evidence type="ECO:0000313" key="2">
    <source>
        <dbReference type="Proteomes" id="UP000076154"/>
    </source>
</evidence>
<comment type="caution">
    <text evidence="1">The sequence shown here is derived from an EMBL/GenBank/DDBJ whole genome shotgun (WGS) entry which is preliminary data.</text>
</comment>
<dbReference type="InParanoid" id="A0A369JJ08"/>
<gene>
    <name evidence="1" type="ORF">Hypma_010568</name>
</gene>
<dbReference type="EMBL" id="LUEZ02000052">
    <property type="protein sequence ID" value="RDB22189.1"/>
    <property type="molecule type" value="Genomic_DNA"/>
</dbReference>
<dbReference type="AlphaFoldDB" id="A0A369JJ08"/>
<name>A0A369JJ08_HYPMA</name>
<dbReference type="OrthoDB" id="3041043at2759"/>
<keyword evidence="2" id="KW-1185">Reference proteome</keyword>